<dbReference type="AlphaFoldDB" id="C6V4B2"/>
<dbReference type="RefSeq" id="WP_015816120.1">
    <property type="nucleotide sequence ID" value="NC_013009.1"/>
</dbReference>
<dbReference type="InterPro" id="IPR005759">
    <property type="entry name" value="Nth"/>
</dbReference>
<dbReference type="STRING" id="434131.NRI_0237"/>
<dbReference type="eggNOG" id="COG0177">
    <property type="taxonomic scope" value="Bacteria"/>
</dbReference>
<dbReference type="SMART" id="SM00525">
    <property type="entry name" value="FES"/>
    <property type="match status" value="1"/>
</dbReference>
<evidence type="ECO:0000256" key="10">
    <source>
        <dbReference type="ARBA" id="ARBA00023239"/>
    </source>
</evidence>
<dbReference type="HOGENOM" id="CLU_012862_3_0_5"/>
<accession>C6V4B2</accession>
<dbReference type="FunFam" id="1.10.340.30:FF:000001">
    <property type="entry name" value="Endonuclease III"/>
    <property type="match status" value="1"/>
</dbReference>
<dbReference type="GO" id="GO:0006285">
    <property type="term" value="P:base-excision repair, AP site formation"/>
    <property type="evidence" value="ECO:0007669"/>
    <property type="project" value="TreeGrafter"/>
</dbReference>
<evidence type="ECO:0000256" key="5">
    <source>
        <dbReference type="ARBA" id="ARBA00022801"/>
    </source>
</evidence>
<dbReference type="PANTHER" id="PTHR10359">
    <property type="entry name" value="A/G-SPECIFIC ADENINE GLYCOSYLASE/ENDONUCLEASE III"/>
    <property type="match status" value="1"/>
</dbReference>
<feature type="binding site" evidence="12">
    <location>
        <position position="193"/>
    </location>
    <ligand>
        <name>[4Fe-4S] cluster</name>
        <dbReference type="ChEBI" id="CHEBI:49883"/>
    </ligand>
</feature>
<evidence type="ECO:0000256" key="11">
    <source>
        <dbReference type="ARBA" id="ARBA00023295"/>
    </source>
</evidence>
<keyword evidence="11 12" id="KW-0326">Glycosidase</keyword>
<evidence type="ECO:0000256" key="9">
    <source>
        <dbReference type="ARBA" id="ARBA00023204"/>
    </source>
</evidence>
<dbReference type="GO" id="GO:0019104">
    <property type="term" value="F:DNA N-glycosylase activity"/>
    <property type="evidence" value="ECO:0007669"/>
    <property type="project" value="UniProtKB-UniRule"/>
</dbReference>
<dbReference type="GO" id="GO:0140078">
    <property type="term" value="F:class I DNA-(apurinic or apyrimidinic site) endonuclease activity"/>
    <property type="evidence" value="ECO:0007669"/>
    <property type="project" value="UniProtKB-EC"/>
</dbReference>
<gene>
    <name evidence="12 14" type="primary">nth</name>
    <name evidence="14" type="ordered locus">NRI_0237</name>
</gene>
<dbReference type="Pfam" id="PF00730">
    <property type="entry name" value="HhH-GPD"/>
    <property type="match status" value="1"/>
</dbReference>
<evidence type="ECO:0000256" key="7">
    <source>
        <dbReference type="ARBA" id="ARBA00023014"/>
    </source>
</evidence>
<dbReference type="NCBIfam" id="TIGR01083">
    <property type="entry name" value="nth"/>
    <property type="match status" value="1"/>
</dbReference>
<evidence type="ECO:0000256" key="4">
    <source>
        <dbReference type="ARBA" id="ARBA00022763"/>
    </source>
</evidence>
<feature type="binding site" evidence="12">
    <location>
        <position position="200"/>
    </location>
    <ligand>
        <name>[4Fe-4S] cluster</name>
        <dbReference type="ChEBI" id="CHEBI:49883"/>
    </ligand>
</feature>
<evidence type="ECO:0000256" key="8">
    <source>
        <dbReference type="ARBA" id="ARBA00023125"/>
    </source>
</evidence>
<keyword evidence="10 12" id="KW-0456">Lyase</keyword>
<evidence type="ECO:0000256" key="2">
    <source>
        <dbReference type="ARBA" id="ARBA00022485"/>
    </source>
</evidence>
<sequence>MMQKTHPSRSWVVEILERFQRQMPEPKIELKYINKFTLIIAVLLSAQSTDVSVNKVTKALFRVAYEPEHYAKMDLAKLKEYIKTIGLYNNKAKNIIALAKKLISDKQTDIPNNFQYLQSLPGIGRKSANVILCTLFGEKRIAVDTHVFRVSNRIGLVHARNVLEVEKQLLESIPQTFLPQAHLWLVLHGRYVCKARRPECENCIIKDLCNFKLGIK</sequence>
<dbReference type="SUPFAM" id="SSF48150">
    <property type="entry name" value="DNA-glycosylase"/>
    <property type="match status" value="1"/>
</dbReference>
<dbReference type="InterPro" id="IPR004036">
    <property type="entry name" value="Endonuclease-III-like_CS2"/>
</dbReference>
<dbReference type="OrthoDB" id="9800977at2"/>
<keyword evidence="9 12" id="KW-0234">DNA repair</keyword>
<dbReference type="EMBL" id="CP001431">
    <property type="protein sequence ID" value="ACT69229.1"/>
    <property type="molecule type" value="Genomic_DNA"/>
</dbReference>
<keyword evidence="6 12" id="KW-0408">Iron</keyword>
<dbReference type="FunFam" id="1.10.1670.10:FF:000001">
    <property type="entry name" value="Endonuclease III"/>
    <property type="match status" value="1"/>
</dbReference>
<dbReference type="InterPro" id="IPR003265">
    <property type="entry name" value="HhH-GPD_domain"/>
</dbReference>
<reference evidence="14 15" key="1">
    <citation type="journal article" date="2009" name="Nucleic Acids Res.">
        <title>Analysis of complete genome sequence of Neorickettsia risticii: causative agent of Potomac horse fever.</title>
        <authorList>
            <person name="Lin M."/>
            <person name="Zhang C."/>
            <person name="Gibson K."/>
            <person name="Rikihisa Y."/>
        </authorList>
    </citation>
    <scope>NUCLEOTIDE SEQUENCE [LARGE SCALE GENOMIC DNA]</scope>
    <source>
        <strain evidence="14 15">Illinois</strain>
    </source>
</reference>
<dbReference type="Proteomes" id="UP000001627">
    <property type="component" value="Chromosome"/>
</dbReference>
<dbReference type="InterPro" id="IPR011257">
    <property type="entry name" value="DNA_glycosylase"/>
</dbReference>
<keyword evidence="5 12" id="KW-0378">Hydrolase</keyword>
<dbReference type="InterPro" id="IPR023170">
    <property type="entry name" value="HhH_base_excis_C"/>
</dbReference>
<evidence type="ECO:0000256" key="1">
    <source>
        <dbReference type="ARBA" id="ARBA00008343"/>
    </source>
</evidence>
<evidence type="ECO:0000313" key="15">
    <source>
        <dbReference type="Proteomes" id="UP000001627"/>
    </source>
</evidence>
<evidence type="ECO:0000259" key="13">
    <source>
        <dbReference type="SMART" id="SM00478"/>
    </source>
</evidence>
<proteinExistence type="inferred from homology"/>
<dbReference type="PROSITE" id="PS01155">
    <property type="entry name" value="ENDONUCLEASE_III_2"/>
    <property type="match status" value="1"/>
</dbReference>
<dbReference type="GO" id="GO:0003677">
    <property type="term" value="F:DNA binding"/>
    <property type="evidence" value="ECO:0007669"/>
    <property type="project" value="UniProtKB-UniRule"/>
</dbReference>
<dbReference type="PANTHER" id="PTHR10359:SF18">
    <property type="entry name" value="ENDONUCLEASE III"/>
    <property type="match status" value="1"/>
</dbReference>
<dbReference type="Gene3D" id="1.10.1670.10">
    <property type="entry name" value="Helix-hairpin-Helix base-excision DNA repair enzymes (C-terminal)"/>
    <property type="match status" value="1"/>
</dbReference>
<keyword evidence="7 12" id="KW-0411">Iron-sulfur</keyword>
<evidence type="ECO:0000256" key="6">
    <source>
        <dbReference type="ARBA" id="ARBA00023004"/>
    </source>
</evidence>
<dbReference type="GO" id="GO:0051539">
    <property type="term" value="F:4 iron, 4 sulfur cluster binding"/>
    <property type="evidence" value="ECO:0007669"/>
    <property type="project" value="UniProtKB-UniRule"/>
</dbReference>
<keyword evidence="15" id="KW-1185">Reference proteome</keyword>
<comment type="similarity">
    <text evidence="1 12">Belongs to the Nth/MutY family.</text>
</comment>
<dbReference type="Pfam" id="PF10576">
    <property type="entry name" value="EndIII_4Fe-2S"/>
    <property type="match status" value="1"/>
</dbReference>
<comment type="catalytic activity">
    <reaction evidence="12">
        <text>2'-deoxyribonucleotide-(2'-deoxyribose 5'-phosphate)-2'-deoxyribonucleotide-DNA = a 3'-end 2'-deoxyribonucleotide-(2,3-dehydro-2,3-deoxyribose 5'-phosphate)-DNA + a 5'-end 5'-phospho-2'-deoxyribonucleoside-DNA + H(+)</text>
        <dbReference type="Rhea" id="RHEA:66592"/>
        <dbReference type="Rhea" id="RHEA-COMP:13180"/>
        <dbReference type="Rhea" id="RHEA-COMP:16897"/>
        <dbReference type="Rhea" id="RHEA-COMP:17067"/>
        <dbReference type="ChEBI" id="CHEBI:15378"/>
        <dbReference type="ChEBI" id="CHEBI:136412"/>
        <dbReference type="ChEBI" id="CHEBI:157695"/>
        <dbReference type="ChEBI" id="CHEBI:167181"/>
        <dbReference type="EC" id="4.2.99.18"/>
    </reaction>
</comment>
<keyword evidence="4 12" id="KW-0227">DNA damage</keyword>
<feature type="domain" description="HhH-GPD" evidence="13">
    <location>
        <begin position="44"/>
        <end position="191"/>
    </location>
</feature>
<keyword evidence="14" id="KW-0255">Endonuclease</keyword>
<dbReference type="GO" id="GO:0046872">
    <property type="term" value="F:metal ion binding"/>
    <property type="evidence" value="ECO:0007669"/>
    <property type="project" value="UniProtKB-KW"/>
</dbReference>
<dbReference type="SMART" id="SM00478">
    <property type="entry name" value="ENDO3c"/>
    <property type="match status" value="1"/>
</dbReference>
<keyword evidence="8 12" id="KW-0238">DNA-binding</keyword>
<evidence type="ECO:0000313" key="14">
    <source>
        <dbReference type="EMBL" id="ACT69229.1"/>
    </source>
</evidence>
<dbReference type="KEGG" id="nri:NRI_0237"/>
<name>C6V4B2_NEORI</name>
<dbReference type="Gene3D" id="1.10.340.30">
    <property type="entry name" value="Hypothetical protein, domain 2"/>
    <property type="match status" value="1"/>
</dbReference>
<keyword evidence="14" id="KW-0540">Nuclease</keyword>
<dbReference type="InterPro" id="IPR003651">
    <property type="entry name" value="Endonuclease3_FeS-loop_motif"/>
</dbReference>
<comment type="cofactor">
    <cofactor evidence="12">
        <name>[4Fe-4S] cluster</name>
        <dbReference type="ChEBI" id="CHEBI:49883"/>
    </cofactor>
    <text evidence="12">Binds 1 [4Fe-4S] cluster.</text>
</comment>
<feature type="binding site" evidence="12">
    <location>
        <position position="209"/>
    </location>
    <ligand>
        <name>[4Fe-4S] cluster</name>
        <dbReference type="ChEBI" id="CHEBI:49883"/>
    </ligand>
</feature>
<evidence type="ECO:0000256" key="12">
    <source>
        <dbReference type="HAMAP-Rule" id="MF_00942"/>
    </source>
</evidence>
<evidence type="ECO:0000256" key="3">
    <source>
        <dbReference type="ARBA" id="ARBA00022723"/>
    </source>
</evidence>
<keyword evidence="2 12" id="KW-0004">4Fe-4S</keyword>
<dbReference type="CDD" id="cd00056">
    <property type="entry name" value="ENDO3c"/>
    <property type="match status" value="1"/>
</dbReference>
<keyword evidence="3 12" id="KW-0479">Metal-binding</keyword>
<comment type="function">
    <text evidence="12">DNA repair enzyme that has both DNA N-glycosylase activity and AP-lyase activity. The DNA N-glycosylase activity releases various damaged pyrimidines from DNA by cleaving the N-glycosidic bond, leaving an AP (apurinic/apyrimidinic) site. The AP-lyase activity cleaves the phosphodiester bond 3' to the AP site by a beta-elimination, leaving a 3'-terminal unsaturated sugar and a product with a terminal 5'-phosphate.</text>
</comment>
<protein>
    <recommendedName>
        <fullName evidence="12">Endonuclease III</fullName>
        <ecNumber evidence="12">4.2.99.18</ecNumber>
    </recommendedName>
    <alternativeName>
        <fullName evidence="12">DNA-(apurinic or apyrimidinic site) lyase</fullName>
    </alternativeName>
</protein>
<feature type="binding site" evidence="12">
    <location>
        <position position="203"/>
    </location>
    <ligand>
        <name>[4Fe-4S] cluster</name>
        <dbReference type="ChEBI" id="CHEBI:49883"/>
    </ligand>
</feature>
<dbReference type="EC" id="4.2.99.18" evidence="12"/>
<dbReference type="PIRSF" id="PIRSF001435">
    <property type="entry name" value="Nth"/>
    <property type="match status" value="1"/>
</dbReference>
<organism evidence="14 15">
    <name type="scientific">Neorickettsia risticii (strain Illinois)</name>
    <dbReference type="NCBI Taxonomy" id="434131"/>
    <lineage>
        <taxon>Bacteria</taxon>
        <taxon>Pseudomonadati</taxon>
        <taxon>Pseudomonadota</taxon>
        <taxon>Alphaproteobacteria</taxon>
        <taxon>Rickettsiales</taxon>
        <taxon>Anaplasmataceae</taxon>
        <taxon>Neorickettsia</taxon>
    </lineage>
</organism>
<dbReference type="HAMAP" id="MF_00942">
    <property type="entry name" value="Nth"/>
    <property type="match status" value="1"/>
</dbReference>